<reference evidence="2" key="1">
    <citation type="journal article" date="2015" name="Nat. Genet.">
        <title>The genome and transcriptome of the zoonotic hookworm Ancylostoma ceylanicum identify infection-specific gene families.</title>
        <authorList>
            <person name="Schwarz E.M."/>
            <person name="Hu Y."/>
            <person name="Antoshechkin I."/>
            <person name="Miller M.M."/>
            <person name="Sternberg P.W."/>
            <person name="Aroian R.V."/>
        </authorList>
    </citation>
    <scope>NUCLEOTIDE SEQUENCE</scope>
    <source>
        <strain evidence="2">HY135</strain>
    </source>
</reference>
<name>A0A016VZ37_9BILA</name>
<sequence>MGSSIFSGHSAVRLPLISLSCRGSRKKNKLDKESDLKLHLNLSPVVLNLSLMSHGPESRLIGNQVEKEAQVDLKCVG</sequence>
<keyword evidence="2" id="KW-1185">Reference proteome</keyword>
<proteinExistence type="predicted"/>
<dbReference type="Proteomes" id="UP000024635">
    <property type="component" value="Unassembled WGS sequence"/>
</dbReference>
<comment type="caution">
    <text evidence="1">The sequence shown here is derived from an EMBL/GenBank/DDBJ whole genome shotgun (WGS) entry which is preliminary data.</text>
</comment>
<evidence type="ECO:0000313" key="2">
    <source>
        <dbReference type="Proteomes" id="UP000024635"/>
    </source>
</evidence>
<dbReference type="AlphaFoldDB" id="A0A016VZ37"/>
<organism evidence="1 2">
    <name type="scientific">Ancylostoma ceylanicum</name>
    <dbReference type="NCBI Taxonomy" id="53326"/>
    <lineage>
        <taxon>Eukaryota</taxon>
        <taxon>Metazoa</taxon>
        <taxon>Ecdysozoa</taxon>
        <taxon>Nematoda</taxon>
        <taxon>Chromadorea</taxon>
        <taxon>Rhabditida</taxon>
        <taxon>Rhabditina</taxon>
        <taxon>Rhabditomorpha</taxon>
        <taxon>Strongyloidea</taxon>
        <taxon>Ancylostomatidae</taxon>
        <taxon>Ancylostomatinae</taxon>
        <taxon>Ancylostoma</taxon>
    </lineage>
</organism>
<accession>A0A016VZ37</accession>
<evidence type="ECO:0000313" key="1">
    <source>
        <dbReference type="EMBL" id="EYC32556.1"/>
    </source>
</evidence>
<protein>
    <submittedName>
        <fullName evidence="1">Uncharacterized protein</fullName>
    </submittedName>
</protein>
<gene>
    <name evidence="1" type="primary">Acey_s0003.g1652</name>
    <name evidence="1" type="ORF">Y032_0003g1652</name>
</gene>
<dbReference type="EMBL" id="JARK01001339">
    <property type="protein sequence ID" value="EYC32556.1"/>
    <property type="molecule type" value="Genomic_DNA"/>
</dbReference>